<protein>
    <submittedName>
        <fullName evidence="1">Uncharacterized protein</fullName>
    </submittedName>
</protein>
<evidence type="ECO:0000313" key="1">
    <source>
        <dbReference type="EMBL" id="WIY47386.1"/>
    </source>
</evidence>
<reference evidence="1 2" key="1">
    <citation type="submission" date="2023-06" db="EMBL/GenBank/DDBJ databases">
        <authorList>
            <person name="Ham H."/>
            <person name="Park D.S."/>
        </authorList>
    </citation>
    <scope>NUCLEOTIDE SEQUENCE [LARGE SCALE GENOMIC DNA]</scope>
    <source>
        <strain evidence="1 2">KACC 17005</strain>
    </source>
</reference>
<keyword evidence="2" id="KW-1185">Reference proteome</keyword>
<dbReference type="Proteomes" id="UP001242732">
    <property type="component" value="Chromosome"/>
</dbReference>
<gene>
    <name evidence="1" type="ORF">QRO08_16280</name>
</gene>
<proteinExistence type="predicted"/>
<sequence length="103" mass="11204">MSTTPEDHDDPMFARGIAGPLGKLTCDAKTKIDEVTHELWLQHCASRGLDTAGVLRDCIYALVHGKTYRQMVVDKISHDSKRIDALAKLIGPFGVPESEGAGQ</sequence>
<name>A0ABY9AKE1_PARCI</name>
<dbReference type="RefSeq" id="WP_011794824.1">
    <property type="nucleotide sequence ID" value="NZ_CP023687.1"/>
</dbReference>
<organism evidence="1 2">
    <name type="scientific">Paracidovorax citrulli</name>
    <name type="common">Acidovorax citrulli</name>
    <dbReference type="NCBI Taxonomy" id="80869"/>
    <lineage>
        <taxon>Bacteria</taxon>
        <taxon>Pseudomonadati</taxon>
        <taxon>Pseudomonadota</taxon>
        <taxon>Betaproteobacteria</taxon>
        <taxon>Burkholderiales</taxon>
        <taxon>Comamonadaceae</taxon>
        <taxon>Paracidovorax</taxon>
    </lineage>
</organism>
<dbReference type="GeneID" id="79793270"/>
<accession>A0ABY9AKE1</accession>
<evidence type="ECO:0000313" key="2">
    <source>
        <dbReference type="Proteomes" id="UP001242732"/>
    </source>
</evidence>
<dbReference type="EMBL" id="CP127363">
    <property type="protein sequence ID" value="WIY47386.1"/>
    <property type="molecule type" value="Genomic_DNA"/>
</dbReference>